<evidence type="ECO:0000256" key="7">
    <source>
        <dbReference type="SAM" id="MobiDB-lite"/>
    </source>
</evidence>
<evidence type="ECO:0000256" key="2">
    <source>
        <dbReference type="ARBA" id="ARBA00022980"/>
    </source>
</evidence>
<evidence type="ECO:0000256" key="1">
    <source>
        <dbReference type="ARBA" id="ARBA00006598"/>
    </source>
</evidence>
<keyword evidence="2 5" id="KW-0689">Ribosomal protein</keyword>
<evidence type="ECO:0000313" key="8">
    <source>
        <dbReference type="EMBL" id="BAS28340.1"/>
    </source>
</evidence>
<dbReference type="NCBIfam" id="TIGR00001">
    <property type="entry name" value="rpmI_bact"/>
    <property type="match status" value="1"/>
</dbReference>
<evidence type="ECO:0000256" key="5">
    <source>
        <dbReference type="HAMAP-Rule" id="MF_00514"/>
    </source>
</evidence>
<gene>
    <name evidence="5" type="primary">rpmI</name>
    <name evidence="8" type="ORF">LIP_2504</name>
</gene>
<sequence length="67" mass="7847">MAKVKMKTHRGAAKRFHMTARGKLRHKKAFRSHLLEHKPMDRKRDLRQGGTVDGGDARRLQKLLPYQ</sequence>
<dbReference type="InterPro" id="IPR021137">
    <property type="entry name" value="Ribosomal_bL35-like"/>
</dbReference>
<dbReference type="EMBL" id="AP014924">
    <property type="protein sequence ID" value="BAS28340.1"/>
    <property type="molecule type" value="Genomic_DNA"/>
</dbReference>
<evidence type="ECO:0000256" key="6">
    <source>
        <dbReference type="RuleBase" id="RU000568"/>
    </source>
</evidence>
<comment type="similarity">
    <text evidence="1 5 6">Belongs to the bacterial ribosomal protein bL35 family.</text>
</comment>
<evidence type="ECO:0000256" key="4">
    <source>
        <dbReference type="ARBA" id="ARBA00071664"/>
    </source>
</evidence>
<dbReference type="OrthoDB" id="47476at2"/>
<keyword evidence="3 5" id="KW-0687">Ribonucleoprotein</keyword>
<reference evidence="9" key="2">
    <citation type="journal article" date="2016" name="Int. J. Syst. Evol. Microbiol.">
        <title>Complete genome sequence and cell structure of Limnochorda pilosa, a Gram-negative spore-former within the phylum Firmicutes.</title>
        <authorList>
            <person name="Watanabe M."/>
            <person name="Kojima H."/>
            <person name="Fukui M."/>
        </authorList>
    </citation>
    <scope>NUCLEOTIDE SEQUENCE [LARGE SCALE GENOMIC DNA]</scope>
    <source>
        <strain evidence="9">HC45</strain>
    </source>
</reference>
<dbReference type="GO" id="GO:0003735">
    <property type="term" value="F:structural constituent of ribosome"/>
    <property type="evidence" value="ECO:0007669"/>
    <property type="project" value="InterPro"/>
</dbReference>
<dbReference type="InterPro" id="IPR037229">
    <property type="entry name" value="Ribosomal_bL35_sf"/>
</dbReference>
<organism evidence="8 9">
    <name type="scientific">Limnochorda pilosa</name>
    <dbReference type="NCBI Taxonomy" id="1555112"/>
    <lineage>
        <taxon>Bacteria</taxon>
        <taxon>Bacillati</taxon>
        <taxon>Bacillota</taxon>
        <taxon>Limnochordia</taxon>
        <taxon>Limnochordales</taxon>
        <taxon>Limnochordaceae</taxon>
        <taxon>Limnochorda</taxon>
    </lineage>
</organism>
<dbReference type="Pfam" id="PF01632">
    <property type="entry name" value="Ribosomal_L35p"/>
    <property type="match status" value="1"/>
</dbReference>
<accession>A0A0K2SMK6</accession>
<keyword evidence="9" id="KW-1185">Reference proteome</keyword>
<dbReference type="GO" id="GO:0022625">
    <property type="term" value="C:cytosolic large ribosomal subunit"/>
    <property type="evidence" value="ECO:0007669"/>
    <property type="project" value="TreeGrafter"/>
</dbReference>
<dbReference type="PANTHER" id="PTHR33343:SF1">
    <property type="entry name" value="LARGE RIBOSOMAL SUBUNIT PROTEIN BL35M"/>
    <property type="match status" value="1"/>
</dbReference>
<evidence type="ECO:0000256" key="3">
    <source>
        <dbReference type="ARBA" id="ARBA00023274"/>
    </source>
</evidence>
<dbReference type="RefSeq" id="WP_068138542.1">
    <property type="nucleotide sequence ID" value="NZ_AP014924.1"/>
</dbReference>
<dbReference type="STRING" id="1555112.LIP_2504"/>
<dbReference type="HAMAP" id="MF_00514">
    <property type="entry name" value="Ribosomal_bL35"/>
    <property type="match status" value="1"/>
</dbReference>
<dbReference type="KEGG" id="lpil:LIP_2504"/>
<proteinExistence type="inferred from homology"/>
<dbReference type="PATRIC" id="fig|1555112.3.peg.2548"/>
<dbReference type="Gene3D" id="4.10.410.60">
    <property type="match status" value="1"/>
</dbReference>
<dbReference type="InterPro" id="IPR001706">
    <property type="entry name" value="Ribosomal_bL35"/>
</dbReference>
<dbReference type="InterPro" id="IPR018265">
    <property type="entry name" value="Ribosomal_bL35_CS"/>
</dbReference>
<dbReference type="GO" id="GO:0006412">
    <property type="term" value="P:translation"/>
    <property type="evidence" value="ECO:0007669"/>
    <property type="project" value="UniProtKB-UniRule"/>
</dbReference>
<dbReference type="PANTHER" id="PTHR33343">
    <property type="entry name" value="54S RIBOSOMAL PROTEIN BL35M"/>
    <property type="match status" value="1"/>
</dbReference>
<name>A0A0K2SMK6_LIMPI</name>
<dbReference type="SUPFAM" id="SSF143034">
    <property type="entry name" value="L35p-like"/>
    <property type="match status" value="1"/>
</dbReference>
<dbReference type="PROSITE" id="PS00936">
    <property type="entry name" value="RIBOSOMAL_L35"/>
    <property type="match status" value="1"/>
</dbReference>
<evidence type="ECO:0000313" key="9">
    <source>
        <dbReference type="Proteomes" id="UP000065807"/>
    </source>
</evidence>
<dbReference type="Proteomes" id="UP000065807">
    <property type="component" value="Chromosome"/>
</dbReference>
<reference evidence="9" key="1">
    <citation type="submission" date="2015-07" db="EMBL/GenBank/DDBJ databases">
        <title>Complete genome sequence and phylogenetic analysis of Limnochorda pilosa.</title>
        <authorList>
            <person name="Watanabe M."/>
            <person name="Kojima H."/>
            <person name="Fukui M."/>
        </authorList>
    </citation>
    <scope>NUCLEOTIDE SEQUENCE [LARGE SCALE GENOMIC DNA]</scope>
    <source>
        <strain evidence="9">HC45</strain>
    </source>
</reference>
<feature type="region of interest" description="Disordered" evidence="7">
    <location>
        <begin position="33"/>
        <end position="67"/>
    </location>
</feature>
<feature type="compositionally biased region" description="Basic and acidic residues" evidence="7">
    <location>
        <begin position="33"/>
        <end position="47"/>
    </location>
</feature>
<protein>
    <recommendedName>
        <fullName evidence="4 5">Large ribosomal subunit protein bL35</fullName>
    </recommendedName>
</protein>
<dbReference type="PRINTS" id="PR00064">
    <property type="entry name" value="RIBOSOMALL35"/>
</dbReference>
<dbReference type="FunFam" id="4.10.410.60:FF:000001">
    <property type="entry name" value="50S ribosomal protein L35"/>
    <property type="match status" value="1"/>
</dbReference>
<dbReference type="AlphaFoldDB" id="A0A0K2SMK6"/>